<dbReference type="GO" id="GO:0042102">
    <property type="term" value="P:positive regulation of T cell proliferation"/>
    <property type="evidence" value="ECO:0007669"/>
    <property type="project" value="TreeGrafter"/>
</dbReference>
<dbReference type="OrthoDB" id="8836910at2759"/>
<evidence type="ECO:0000256" key="7">
    <source>
        <dbReference type="ARBA" id="ARBA00023157"/>
    </source>
</evidence>
<keyword evidence="5 11" id="KW-1133">Transmembrane helix</keyword>
<evidence type="ECO:0000256" key="11">
    <source>
        <dbReference type="SAM" id="Phobius"/>
    </source>
</evidence>
<dbReference type="InterPro" id="IPR036179">
    <property type="entry name" value="Ig-like_dom_sf"/>
</dbReference>
<organism evidence="13 14">
    <name type="scientific">Labeo rohita</name>
    <name type="common">Indian major carp</name>
    <name type="synonym">Cyprinus rohita</name>
    <dbReference type="NCBI Taxonomy" id="84645"/>
    <lineage>
        <taxon>Eukaryota</taxon>
        <taxon>Metazoa</taxon>
        <taxon>Chordata</taxon>
        <taxon>Craniata</taxon>
        <taxon>Vertebrata</taxon>
        <taxon>Euteleostomi</taxon>
        <taxon>Actinopterygii</taxon>
        <taxon>Neopterygii</taxon>
        <taxon>Teleostei</taxon>
        <taxon>Ostariophysi</taxon>
        <taxon>Cypriniformes</taxon>
        <taxon>Cyprinidae</taxon>
        <taxon>Labeoninae</taxon>
        <taxon>Labeonini</taxon>
        <taxon>Labeo</taxon>
    </lineage>
</organism>
<keyword evidence="2" id="KW-1003">Cell membrane</keyword>
<dbReference type="SUPFAM" id="SSF48726">
    <property type="entry name" value="Immunoglobulin"/>
    <property type="match status" value="1"/>
</dbReference>
<accession>A0A498ME17</accession>
<dbReference type="STRING" id="84645.A0A498ME17"/>
<evidence type="ECO:0000256" key="8">
    <source>
        <dbReference type="ARBA" id="ARBA00023170"/>
    </source>
</evidence>
<dbReference type="PANTHER" id="PTHR25466:SF14">
    <property type="entry name" value="BUTYROPHILIN SUBFAMILY 2 MEMBER A2-LIKE-RELATED"/>
    <property type="match status" value="1"/>
</dbReference>
<evidence type="ECO:0000259" key="12">
    <source>
        <dbReference type="PROSITE" id="PS50835"/>
    </source>
</evidence>
<keyword evidence="10" id="KW-0393">Immunoglobulin domain</keyword>
<dbReference type="PROSITE" id="PS50835">
    <property type="entry name" value="IG_LIKE"/>
    <property type="match status" value="1"/>
</dbReference>
<comment type="caution">
    <text evidence="13">The sequence shown here is derived from an EMBL/GenBank/DDBJ whole genome shotgun (WGS) entry which is preliminary data.</text>
</comment>
<feature type="transmembrane region" description="Helical" evidence="11">
    <location>
        <begin position="237"/>
        <end position="263"/>
    </location>
</feature>
<evidence type="ECO:0000256" key="5">
    <source>
        <dbReference type="ARBA" id="ARBA00022989"/>
    </source>
</evidence>
<keyword evidence="6 11" id="KW-0472">Membrane</keyword>
<evidence type="ECO:0000256" key="2">
    <source>
        <dbReference type="ARBA" id="ARBA00022475"/>
    </source>
</evidence>
<keyword evidence="7" id="KW-1015">Disulfide bond</keyword>
<dbReference type="InterPro" id="IPR003599">
    <property type="entry name" value="Ig_sub"/>
</dbReference>
<dbReference type="GO" id="GO:0042130">
    <property type="term" value="P:negative regulation of T cell proliferation"/>
    <property type="evidence" value="ECO:0007669"/>
    <property type="project" value="TreeGrafter"/>
</dbReference>
<evidence type="ECO:0000256" key="4">
    <source>
        <dbReference type="ARBA" id="ARBA00022729"/>
    </source>
</evidence>
<feature type="domain" description="Ig-like" evidence="12">
    <location>
        <begin position="111"/>
        <end position="204"/>
    </location>
</feature>
<keyword evidence="4" id="KW-0732">Signal</keyword>
<dbReference type="InterPro" id="IPR013783">
    <property type="entry name" value="Ig-like_fold"/>
</dbReference>
<dbReference type="InterPro" id="IPR007110">
    <property type="entry name" value="Ig-like_dom"/>
</dbReference>
<name>A0A498ME17_LABRO</name>
<sequence length="314" mass="34868">MQCITMKSILNLMFAFMVVFFKGMFCQSIQSDFKLINQLYTFPGNASVCLHAEWRKKHPTDATIATYKNRMCAAEKGFEEEFGCEDNHLLLKSANYNDQGRYEFICDGVQTQINLDVLYAENKSVVETDNITLKCYAVNAKDVTWMHDNERVLHFKTDGSINPGKGYEGRASLAKDCFKTGDLSLTIAGVRIEDAGIYRCFVDDETVKGNPHACVLLVNEKRSSPGDQTDCSCNEAILITLTVVFGLISVISVTCLITIILLCTTTGHNTTGNDHMPMTAISTTQPPNESQPLVPYSVQESDLGNKTSNTMPIF</sequence>
<dbReference type="GO" id="GO:0006955">
    <property type="term" value="P:immune response"/>
    <property type="evidence" value="ECO:0007669"/>
    <property type="project" value="TreeGrafter"/>
</dbReference>
<dbReference type="PANTHER" id="PTHR25466">
    <property type="entry name" value="T-LYMPHOCYTE ACTIVATION ANTIGEN"/>
    <property type="match status" value="1"/>
</dbReference>
<evidence type="ECO:0000256" key="10">
    <source>
        <dbReference type="ARBA" id="ARBA00023319"/>
    </source>
</evidence>
<dbReference type="GO" id="GO:0009897">
    <property type="term" value="C:external side of plasma membrane"/>
    <property type="evidence" value="ECO:0007669"/>
    <property type="project" value="TreeGrafter"/>
</dbReference>
<keyword evidence="3 11" id="KW-0812">Transmembrane</keyword>
<dbReference type="InterPro" id="IPR051713">
    <property type="entry name" value="T-cell_Activation_Regulation"/>
</dbReference>
<comment type="subcellular location">
    <subcellularLocation>
        <location evidence="1">Cell membrane</location>
        <topology evidence="1">Single-pass type I membrane protein</topology>
    </subcellularLocation>
</comment>
<evidence type="ECO:0000256" key="9">
    <source>
        <dbReference type="ARBA" id="ARBA00023180"/>
    </source>
</evidence>
<keyword evidence="8" id="KW-0675">Receptor</keyword>
<evidence type="ECO:0000313" key="13">
    <source>
        <dbReference type="EMBL" id="RXN15735.1"/>
    </source>
</evidence>
<protein>
    <recommendedName>
        <fullName evidence="12">Ig-like domain-containing protein</fullName>
    </recommendedName>
</protein>
<dbReference type="GO" id="GO:0071222">
    <property type="term" value="P:cellular response to lipopolysaccharide"/>
    <property type="evidence" value="ECO:0007669"/>
    <property type="project" value="TreeGrafter"/>
</dbReference>
<dbReference type="GO" id="GO:0007166">
    <property type="term" value="P:cell surface receptor signaling pathway"/>
    <property type="evidence" value="ECO:0007669"/>
    <property type="project" value="TreeGrafter"/>
</dbReference>
<keyword evidence="14" id="KW-1185">Reference proteome</keyword>
<evidence type="ECO:0000256" key="1">
    <source>
        <dbReference type="ARBA" id="ARBA00004251"/>
    </source>
</evidence>
<evidence type="ECO:0000256" key="6">
    <source>
        <dbReference type="ARBA" id="ARBA00023136"/>
    </source>
</evidence>
<dbReference type="InterPro" id="IPR003598">
    <property type="entry name" value="Ig_sub2"/>
</dbReference>
<dbReference type="AlphaFoldDB" id="A0A498ME17"/>
<proteinExistence type="predicted"/>
<dbReference type="GO" id="GO:0031295">
    <property type="term" value="P:T cell costimulation"/>
    <property type="evidence" value="ECO:0007669"/>
    <property type="project" value="TreeGrafter"/>
</dbReference>
<dbReference type="SMART" id="SM00409">
    <property type="entry name" value="IG"/>
    <property type="match status" value="1"/>
</dbReference>
<gene>
    <name evidence="13" type="ORF">ROHU_027897</name>
</gene>
<evidence type="ECO:0000256" key="3">
    <source>
        <dbReference type="ARBA" id="ARBA00022692"/>
    </source>
</evidence>
<reference evidence="13 14" key="1">
    <citation type="submission" date="2018-03" db="EMBL/GenBank/DDBJ databases">
        <title>Draft genome sequence of Rohu Carp (Labeo rohita).</title>
        <authorList>
            <person name="Das P."/>
            <person name="Kushwaha B."/>
            <person name="Joshi C.G."/>
            <person name="Kumar D."/>
            <person name="Nagpure N.S."/>
            <person name="Sahoo L."/>
            <person name="Das S.P."/>
            <person name="Bit A."/>
            <person name="Patnaik S."/>
            <person name="Meher P.K."/>
            <person name="Jayasankar P."/>
            <person name="Koringa P.G."/>
            <person name="Patel N.V."/>
            <person name="Hinsu A.T."/>
            <person name="Kumar R."/>
            <person name="Pandey M."/>
            <person name="Agarwal S."/>
            <person name="Srivastava S."/>
            <person name="Singh M."/>
            <person name="Iquebal M.A."/>
            <person name="Jaiswal S."/>
            <person name="Angadi U.B."/>
            <person name="Kumar N."/>
            <person name="Raza M."/>
            <person name="Shah T.M."/>
            <person name="Rai A."/>
            <person name="Jena J.K."/>
        </authorList>
    </citation>
    <scope>NUCLEOTIDE SEQUENCE [LARGE SCALE GENOMIC DNA]</scope>
    <source>
        <strain evidence="13">DASCIFA01</strain>
        <tissue evidence="13">Testis</tissue>
    </source>
</reference>
<dbReference type="Proteomes" id="UP000290572">
    <property type="component" value="Unassembled WGS sequence"/>
</dbReference>
<dbReference type="SMART" id="SM00408">
    <property type="entry name" value="IGc2"/>
    <property type="match status" value="1"/>
</dbReference>
<evidence type="ECO:0000313" key="14">
    <source>
        <dbReference type="Proteomes" id="UP000290572"/>
    </source>
</evidence>
<dbReference type="EMBL" id="QBIY01012829">
    <property type="protein sequence ID" value="RXN15735.1"/>
    <property type="molecule type" value="Genomic_DNA"/>
</dbReference>
<dbReference type="Pfam" id="PF13927">
    <property type="entry name" value="Ig_3"/>
    <property type="match status" value="1"/>
</dbReference>
<dbReference type="Gene3D" id="2.60.40.10">
    <property type="entry name" value="Immunoglobulins"/>
    <property type="match status" value="1"/>
</dbReference>
<keyword evidence="9" id="KW-0325">Glycoprotein</keyword>